<accession>A0ACC2S9G0</accession>
<proteinExistence type="predicted"/>
<keyword evidence="2" id="KW-1185">Reference proteome</keyword>
<sequence>MSDRGSKFIVNEFTRLLQEWYRPTEELAPAEVQVHDGDACLVIGKVLEEFSVMQAKYKLMNNHSPLMGNVNSSKPVPGYDPGHTLGTGDQEPHRTGLEAGNSRSSQGWRLRGEMNEKYNSKGLEK</sequence>
<name>A0ACC2S9G0_9FUNG</name>
<dbReference type="Proteomes" id="UP001165960">
    <property type="component" value="Unassembled WGS sequence"/>
</dbReference>
<dbReference type="EMBL" id="QTSX02005701">
    <property type="protein sequence ID" value="KAJ9058950.1"/>
    <property type="molecule type" value="Genomic_DNA"/>
</dbReference>
<evidence type="ECO:0000313" key="2">
    <source>
        <dbReference type="Proteomes" id="UP001165960"/>
    </source>
</evidence>
<reference evidence="1" key="1">
    <citation type="submission" date="2022-04" db="EMBL/GenBank/DDBJ databases">
        <title>Genome of the entomopathogenic fungus Entomophthora muscae.</title>
        <authorList>
            <person name="Elya C."/>
            <person name="Lovett B.R."/>
            <person name="Lee E."/>
            <person name="Macias A.M."/>
            <person name="Hajek A.E."/>
            <person name="De Bivort B.L."/>
            <person name="Kasson M.T."/>
            <person name="De Fine Licht H.H."/>
            <person name="Stajich J.E."/>
        </authorList>
    </citation>
    <scope>NUCLEOTIDE SEQUENCE</scope>
    <source>
        <strain evidence="1">Berkeley</strain>
    </source>
</reference>
<gene>
    <name evidence="1" type="ORF">DSO57_1007347</name>
</gene>
<protein>
    <submittedName>
        <fullName evidence="1">Uncharacterized protein</fullName>
    </submittedName>
</protein>
<evidence type="ECO:0000313" key="1">
    <source>
        <dbReference type="EMBL" id="KAJ9058950.1"/>
    </source>
</evidence>
<comment type="caution">
    <text evidence="1">The sequence shown here is derived from an EMBL/GenBank/DDBJ whole genome shotgun (WGS) entry which is preliminary data.</text>
</comment>
<organism evidence="1 2">
    <name type="scientific">Entomophthora muscae</name>
    <dbReference type="NCBI Taxonomy" id="34485"/>
    <lineage>
        <taxon>Eukaryota</taxon>
        <taxon>Fungi</taxon>
        <taxon>Fungi incertae sedis</taxon>
        <taxon>Zoopagomycota</taxon>
        <taxon>Entomophthoromycotina</taxon>
        <taxon>Entomophthoromycetes</taxon>
        <taxon>Entomophthorales</taxon>
        <taxon>Entomophthoraceae</taxon>
        <taxon>Entomophthora</taxon>
    </lineage>
</organism>